<reference evidence="1 2" key="1">
    <citation type="journal article" date="2022" name="bioRxiv">
        <title>Genomics of Preaxostyla Flagellates Illuminates Evolutionary Transitions and the Path Towards Mitochondrial Loss.</title>
        <authorList>
            <person name="Novak L.V.F."/>
            <person name="Treitli S.C."/>
            <person name="Pyrih J."/>
            <person name="Halakuc P."/>
            <person name="Pipaliya S.V."/>
            <person name="Vacek V."/>
            <person name="Brzon O."/>
            <person name="Soukal P."/>
            <person name="Eme L."/>
            <person name="Dacks J.B."/>
            <person name="Karnkowska A."/>
            <person name="Elias M."/>
            <person name="Hampl V."/>
        </authorList>
    </citation>
    <scope>NUCLEOTIDE SEQUENCE [LARGE SCALE GENOMIC DNA]</scope>
    <source>
        <strain evidence="1">NAU3</strain>
        <tissue evidence="1">Gut</tissue>
    </source>
</reference>
<evidence type="ECO:0000313" key="2">
    <source>
        <dbReference type="Proteomes" id="UP001281761"/>
    </source>
</evidence>
<comment type="caution">
    <text evidence="1">The sequence shown here is derived from an EMBL/GenBank/DDBJ whole genome shotgun (WGS) entry which is preliminary data.</text>
</comment>
<name>A0ABQ9Y673_9EUKA</name>
<evidence type="ECO:0000313" key="1">
    <source>
        <dbReference type="EMBL" id="KAK2959221.1"/>
    </source>
</evidence>
<dbReference type="Proteomes" id="UP001281761">
    <property type="component" value="Unassembled WGS sequence"/>
</dbReference>
<organism evidence="1 2">
    <name type="scientific">Blattamonas nauphoetae</name>
    <dbReference type="NCBI Taxonomy" id="2049346"/>
    <lineage>
        <taxon>Eukaryota</taxon>
        <taxon>Metamonada</taxon>
        <taxon>Preaxostyla</taxon>
        <taxon>Oxymonadida</taxon>
        <taxon>Blattamonas</taxon>
    </lineage>
</organism>
<proteinExistence type="predicted"/>
<gene>
    <name evidence="1" type="ORF">BLNAU_5779</name>
</gene>
<sequence>MSRLTLSVQSSSRLWSKCVWSETGSQLTPHSNSNLLSSNTSAHSARRAQSTWILIGTRSSSLNFSRSRLACSPTRPLTSPTLNCRHTSTHRLTSSAQICTMLCLTSLPYQTSHQSRNRSGNNGGLSGSISHKRNARVLPLIYHRVISALSSFFKTTLLIDSI</sequence>
<protein>
    <submittedName>
        <fullName evidence="1">Uncharacterized protein</fullName>
    </submittedName>
</protein>
<keyword evidence="2" id="KW-1185">Reference proteome</keyword>
<dbReference type="EMBL" id="JARBJD010000031">
    <property type="protein sequence ID" value="KAK2959221.1"/>
    <property type="molecule type" value="Genomic_DNA"/>
</dbReference>
<accession>A0ABQ9Y673</accession>